<comment type="similarity">
    <text evidence="1">Belongs to the short-chain dehydrogenases/reductases (SDR) family.</text>
</comment>
<accession>A0A3S0HGB1</accession>
<dbReference type="Proteomes" id="UP000267418">
    <property type="component" value="Unassembled WGS sequence"/>
</dbReference>
<evidence type="ECO:0000256" key="1">
    <source>
        <dbReference type="ARBA" id="ARBA00006484"/>
    </source>
</evidence>
<dbReference type="CDD" id="cd05233">
    <property type="entry name" value="SDR_c"/>
    <property type="match status" value="1"/>
</dbReference>
<dbReference type="Pfam" id="PF13561">
    <property type="entry name" value="adh_short_C2"/>
    <property type="match status" value="1"/>
</dbReference>
<gene>
    <name evidence="3" type="ORF">EJP69_14955</name>
</gene>
<dbReference type="Gene3D" id="3.40.50.720">
    <property type="entry name" value="NAD(P)-binding Rossmann-like Domain"/>
    <property type="match status" value="1"/>
</dbReference>
<dbReference type="EMBL" id="RXOE01000002">
    <property type="protein sequence ID" value="RTQ35642.1"/>
    <property type="molecule type" value="Genomic_DNA"/>
</dbReference>
<dbReference type="SUPFAM" id="SSF51735">
    <property type="entry name" value="NAD(P)-binding Rossmann-fold domains"/>
    <property type="match status" value="1"/>
</dbReference>
<dbReference type="InterPro" id="IPR036291">
    <property type="entry name" value="NAD(P)-bd_dom_sf"/>
</dbReference>
<dbReference type="AlphaFoldDB" id="A0A3S0HGB1"/>
<proteinExistence type="inferred from homology"/>
<organism evidence="3 4">
    <name type="scientific">Variovorax gossypii</name>
    <dbReference type="NCBI Taxonomy" id="1679495"/>
    <lineage>
        <taxon>Bacteria</taxon>
        <taxon>Pseudomonadati</taxon>
        <taxon>Pseudomonadota</taxon>
        <taxon>Betaproteobacteria</taxon>
        <taxon>Burkholderiales</taxon>
        <taxon>Comamonadaceae</taxon>
        <taxon>Variovorax</taxon>
    </lineage>
</organism>
<keyword evidence="4" id="KW-1185">Reference proteome</keyword>
<evidence type="ECO:0000313" key="4">
    <source>
        <dbReference type="Proteomes" id="UP000267418"/>
    </source>
</evidence>
<evidence type="ECO:0000256" key="2">
    <source>
        <dbReference type="ARBA" id="ARBA00023002"/>
    </source>
</evidence>
<dbReference type="PRINTS" id="PR00081">
    <property type="entry name" value="GDHRDH"/>
</dbReference>
<evidence type="ECO:0000313" key="3">
    <source>
        <dbReference type="EMBL" id="RTQ35642.1"/>
    </source>
</evidence>
<dbReference type="OrthoDB" id="9806974at2"/>
<reference evidence="3 4" key="1">
    <citation type="submission" date="2018-12" db="EMBL/GenBank/DDBJ databases">
        <title>The genome of Variovorax gossypii DSM 100435.</title>
        <authorList>
            <person name="Gao J."/>
            <person name="Sun J."/>
        </authorList>
    </citation>
    <scope>NUCLEOTIDE SEQUENCE [LARGE SCALE GENOMIC DNA]</scope>
    <source>
        <strain evidence="3 4">DSM 100435</strain>
    </source>
</reference>
<dbReference type="FunFam" id="3.40.50.720:FF:000084">
    <property type="entry name" value="Short-chain dehydrogenase reductase"/>
    <property type="match status" value="1"/>
</dbReference>
<protein>
    <submittedName>
        <fullName evidence="3">SDR family oxidoreductase</fullName>
    </submittedName>
</protein>
<comment type="caution">
    <text evidence="3">The sequence shown here is derived from an EMBL/GenBank/DDBJ whole genome shotgun (WGS) entry which is preliminary data.</text>
</comment>
<dbReference type="GO" id="GO:0016491">
    <property type="term" value="F:oxidoreductase activity"/>
    <property type="evidence" value="ECO:0007669"/>
    <property type="project" value="UniProtKB-KW"/>
</dbReference>
<dbReference type="PANTHER" id="PTHR43639:SF1">
    <property type="entry name" value="SHORT-CHAIN DEHYDROGENASE_REDUCTASE FAMILY PROTEIN"/>
    <property type="match status" value="1"/>
</dbReference>
<name>A0A3S0HGB1_9BURK</name>
<keyword evidence="2" id="KW-0560">Oxidoreductase</keyword>
<dbReference type="PANTHER" id="PTHR43639">
    <property type="entry name" value="OXIDOREDUCTASE, SHORT-CHAIN DEHYDROGENASE/REDUCTASE FAMILY (AFU_ORTHOLOGUE AFUA_5G02870)"/>
    <property type="match status" value="1"/>
</dbReference>
<dbReference type="InterPro" id="IPR002347">
    <property type="entry name" value="SDR_fam"/>
</dbReference>
<dbReference type="NCBIfam" id="NF005559">
    <property type="entry name" value="PRK07231.1"/>
    <property type="match status" value="1"/>
</dbReference>
<sequence length="267" mass="28325">MSDAPSYRALPHVPFADLLDFSGKTAVVTGGGEGIGLAIARRFAEAGSRVVVGDLHPGRCGELAAEGFDVRHVPTDVTEHDQIEGLLDAAVAMHGRIDVFVNNAGIYPLRAVEEIDAAFWDHMFAVNCKAMFFGAQAASRRMKAHGQGGAIVNLSSICGHKPMPNHCAYDASKGAVLAMTRNLALALAPHGIRVNSVSPGLTATPGNLKPELFRQLQDSGVLDNIPLRRQAEPFEIASTVLFLASPMASYVTGTDLMVDGGWFLHGI</sequence>
<dbReference type="PRINTS" id="PR00080">
    <property type="entry name" value="SDRFAMILY"/>
</dbReference>
<dbReference type="RefSeq" id="WP_126470998.1">
    <property type="nucleotide sequence ID" value="NZ_RXOE01000002.1"/>
</dbReference>